<evidence type="ECO:0000256" key="2">
    <source>
        <dbReference type="SAM" id="MobiDB-lite"/>
    </source>
</evidence>
<evidence type="ECO:0000259" key="3">
    <source>
        <dbReference type="PROSITE" id="PS50157"/>
    </source>
</evidence>
<feature type="domain" description="C2H2-type" evidence="3">
    <location>
        <begin position="184"/>
        <end position="213"/>
    </location>
</feature>
<dbReference type="SUPFAM" id="SSF57667">
    <property type="entry name" value="beta-beta-alpha zinc fingers"/>
    <property type="match status" value="1"/>
</dbReference>
<dbReference type="Gene3D" id="3.30.160.60">
    <property type="entry name" value="Classic Zinc Finger"/>
    <property type="match status" value="1"/>
</dbReference>
<evidence type="ECO:0000313" key="5">
    <source>
        <dbReference type="Proteomes" id="UP000309340"/>
    </source>
</evidence>
<dbReference type="AlphaFoldDB" id="A0A4U0WL08"/>
<feature type="region of interest" description="Disordered" evidence="2">
    <location>
        <begin position="243"/>
        <end position="263"/>
    </location>
</feature>
<protein>
    <recommendedName>
        <fullName evidence="3">C2H2-type domain-containing protein</fullName>
    </recommendedName>
</protein>
<dbReference type="Proteomes" id="UP000309340">
    <property type="component" value="Unassembled WGS sequence"/>
</dbReference>
<evidence type="ECO:0000313" key="4">
    <source>
        <dbReference type="EMBL" id="TKA63238.1"/>
    </source>
</evidence>
<keyword evidence="1" id="KW-0863">Zinc-finger</keyword>
<gene>
    <name evidence="4" type="ORF">B0A55_11392</name>
</gene>
<keyword evidence="1" id="KW-0862">Zinc</keyword>
<dbReference type="GO" id="GO:0008270">
    <property type="term" value="F:zinc ion binding"/>
    <property type="evidence" value="ECO:0007669"/>
    <property type="project" value="UniProtKB-KW"/>
</dbReference>
<dbReference type="OrthoDB" id="3853430at2759"/>
<keyword evidence="1" id="KW-0479">Metal-binding</keyword>
<organism evidence="4 5">
    <name type="scientific">Friedmanniomyces simplex</name>
    <dbReference type="NCBI Taxonomy" id="329884"/>
    <lineage>
        <taxon>Eukaryota</taxon>
        <taxon>Fungi</taxon>
        <taxon>Dikarya</taxon>
        <taxon>Ascomycota</taxon>
        <taxon>Pezizomycotina</taxon>
        <taxon>Dothideomycetes</taxon>
        <taxon>Dothideomycetidae</taxon>
        <taxon>Mycosphaerellales</taxon>
        <taxon>Teratosphaeriaceae</taxon>
        <taxon>Friedmanniomyces</taxon>
    </lineage>
</organism>
<dbReference type="STRING" id="329884.A0A4U0WL08"/>
<feature type="domain" description="C2H2-type" evidence="3">
    <location>
        <begin position="213"/>
        <end position="241"/>
    </location>
</feature>
<proteinExistence type="predicted"/>
<dbReference type="InterPro" id="IPR036236">
    <property type="entry name" value="Znf_C2H2_sf"/>
</dbReference>
<feature type="compositionally biased region" description="Polar residues" evidence="2">
    <location>
        <begin position="244"/>
        <end position="260"/>
    </location>
</feature>
<dbReference type="PROSITE" id="PS50157">
    <property type="entry name" value="ZINC_FINGER_C2H2_2"/>
    <property type="match status" value="2"/>
</dbReference>
<sequence>MSFNEYNGMQGFIDPRQLSWGLQESLEQAGSWADQQFNNAVIDTQDPLAASLAMEDFPGYQDMSQPQLGSLDASNDTQAFVPEAARRPQLQLQTTDIGLQPSIHDQPLPRSAPAPDIRVHEPDSLPMQFPTSALPIYDNARRRARTNPQTQPPSLYHAVTAPEMPITPTSGLLSPVLADHERPNVCDQCGARFLFKRELDRHKLSITHAGRQFFCTRCNAGFGRPDHLSRHIKQDSCFERAVTPSPTSLPYSNPSTNGSSVPRHLQHRVSTGDMRSGTSSIDFSSLFQYDDSAFSTLLTPQSALTDLDCDPFFDAAALQQWPPSHSPATRPNFDAHRQIEGTRSMFPNGQRQV</sequence>
<accession>A0A4U0WL08</accession>
<dbReference type="EMBL" id="NAJQ01000970">
    <property type="protein sequence ID" value="TKA63238.1"/>
    <property type="molecule type" value="Genomic_DNA"/>
</dbReference>
<dbReference type="InterPro" id="IPR013087">
    <property type="entry name" value="Znf_C2H2_type"/>
</dbReference>
<evidence type="ECO:0000256" key="1">
    <source>
        <dbReference type="PROSITE-ProRule" id="PRU00042"/>
    </source>
</evidence>
<name>A0A4U0WL08_9PEZI</name>
<dbReference type="PROSITE" id="PS00028">
    <property type="entry name" value="ZINC_FINGER_C2H2_1"/>
    <property type="match status" value="1"/>
</dbReference>
<comment type="caution">
    <text evidence="4">The sequence shown here is derived from an EMBL/GenBank/DDBJ whole genome shotgun (WGS) entry which is preliminary data.</text>
</comment>
<keyword evidence="5" id="KW-1185">Reference proteome</keyword>
<reference evidence="4 5" key="1">
    <citation type="submission" date="2017-03" db="EMBL/GenBank/DDBJ databases">
        <title>Genomes of endolithic fungi from Antarctica.</title>
        <authorList>
            <person name="Coleine C."/>
            <person name="Masonjones S."/>
            <person name="Stajich J.E."/>
        </authorList>
    </citation>
    <scope>NUCLEOTIDE SEQUENCE [LARGE SCALE GENOMIC DNA]</scope>
    <source>
        <strain evidence="4 5">CCFEE 5184</strain>
    </source>
</reference>